<dbReference type="HOGENOM" id="CLU_021322_3_2_14"/>
<keyword evidence="6" id="KW-1185">Reference proteome</keyword>
<dbReference type="InterPro" id="IPR029028">
    <property type="entry name" value="Alpha/beta_knot_MTases"/>
</dbReference>
<keyword evidence="2 5" id="KW-0489">Methyltransferase</keyword>
<dbReference type="EMBL" id="CP006682">
    <property type="protein sequence ID" value="AHB36606.1"/>
    <property type="molecule type" value="Genomic_DNA"/>
</dbReference>
<evidence type="ECO:0000256" key="2">
    <source>
        <dbReference type="ARBA" id="ARBA00022603"/>
    </source>
</evidence>
<organism evidence="5 6">
    <name type="scientific">Spiroplasma apis B31</name>
    <dbReference type="NCBI Taxonomy" id="1276258"/>
    <lineage>
        <taxon>Bacteria</taxon>
        <taxon>Bacillati</taxon>
        <taxon>Mycoplasmatota</taxon>
        <taxon>Mollicutes</taxon>
        <taxon>Entomoplasmatales</taxon>
        <taxon>Spiroplasmataceae</taxon>
        <taxon>Spiroplasma</taxon>
    </lineage>
</organism>
<dbReference type="SMART" id="SM00967">
    <property type="entry name" value="SpoU_sub_bind"/>
    <property type="match status" value="1"/>
</dbReference>
<dbReference type="Gene3D" id="3.40.1280.10">
    <property type="match status" value="1"/>
</dbReference>
<accession>V5RKH7</accession>
<dbReference type="Pfam" id="PF00588">
    <property type="entry name" value="SpoU_methylase"/>
    <property type="match status" value="1"/>
</dbReference>
<dbReference type="GO" id="GO:0032259">
    <property type="term" value="P:methylation"/>
    <property type="evidence" value="ECO:0007669"/>
    <property type="project" value="UniProtKB-KW"/>
</dbReference>
<evidence type="ECO:0000313" key="5">
    <source>
        <dbReference type="EMBL" id="AHB36606.1"/>
    </source>
</evidence>
<dbReference type="OrthoDB" id="9794400at2"/>
<dbReference type="GO" id="GO:0008173">
    <property type="term" value="F:RNA methyltransferase activity"/>
    <property type="evidence" value="ECO:0007669"/>
    <property type="project" value="InterPro"/>
</dbReference>
<dbReference type="CDD" id="cd18095">
    <property type="entry name" value="SpoU-like_rRNA-MTase"/>
    <property type="match status" value="1"/>
</dbReference>
<dbReference type="GO" id="GO:0005737">
    <property type="term" value="C:cytoplasm"/>
    <property type="evidence" value="ECO:0007669"/>
    <property type="project" value="UniProtKB-ARBA"/>
</dbReference>
<keyword evidence="3 5" id="KW-0808">Transferase</keyword>
<evidence type="ECO:0000256" key="3">
    <source>
        <dbReference type="ARBA" id="ARBA00022679"/>
    </source>
</evidence>
<dbReference type="GO" id="GO:0006396">
    <property type="term" value="P:RNA processing"/>
    <property type="evidence" value="ECO:0007669"/>
    <property type="project" value="InterPro"/>
</dbReference>
<comment type="similarity">
    <text evidence="1">Belongs to the class IV-like SAM-binding methyltransferase superfamily. RNA methyltransferase TrmH family.</text>
</comment>
<dbReference type="AlphaFoldDB" id="V5RKH7"/>
<dbReference type="InterPro" id="IPR053888">
    <property type="entry name" value="MRM3-like_sub_bind"/>
</dbReference>
<dbReference type="SUPFAM" id="SSF55315">
    <property type="entry name" value="L30e-like"/>
    <property type="match status" value="1"/>
</dbReference>
<dbReference type="SUPFAM" id="SSF75217">
    <property type="entry name" value="alpha/beta knot"/>
    <property type="match status" value="1"/>
</dbReference>
<gene>
    <name evidence="5" type="primary">spoU</name>
    <name evidence="5" type="ORF">SAPIS_v1c07610</name>
</gene>
<dbReference type="PATRIC" id="fig|1276258.3.peg.773"/>
<reference evidence="5 6" key="1">
    <citation type="journal article" date="2014" name="Genome Announc.">
        <title>Complete Genome Sequence of Spiroplasma apis B31T (ATCC 33834), a Bacterium Associated with May Disease of Honeybees (Apis mellifera).</title>
        <authorList>
            <person name="Ku C."/>
            <person name="Lo W.S."/>
            <person name="Chen L.L."/>
            <person name="Kuo C.H."/>
        </authorList>
    </citation>
    <scope>NUCLEOTIDE SEQUENCE [LARGE SCALE GENOMIC DNA]</scope>
    <source>
        <strain evidence="5">B31</strain>
    </source>
</reference>
<proteinExistence type="inferred from homology"/>
<dbReference type="PANTHER" id="PTHR43191">
    <property type="entry name" value="RRNA METHYLTRANSFERASE 3"/>
    <property type="match status" value="1"/>
</dbReference>
<dbReference type="RefSeq" id="WP_023789863.1">
    <property type="nucleotide sequence ID" value="NC_022998.1"/>
</dbReference>
<sequence length="249" mass="28197">MNKLEKITSVKNTKILEILELKKIRIQKQEKKYIVEGFNLVQEAMKNGVVELILGTKKYLGLIDEEKFIEITDNVSNKLSDLTNTQEIFAVCNFKPKDFNDSNVLVLDDIQDPGNLGTLIRSAYAFGFENILCSEKTVWIYNQKVLRATQGNHFQLNFKIGILEEEMKKLKENNFIILGTSLNLDNNIDITTLKDKKIALVLGNEGQGVSESIKNICDYNIVLKTNRNVDSLNVSVAGSIIMNNIYSNN</sequence>
<dbReference type="Pfam" id="PF22435">
    <property type="entry name" value="MRM3-like_sub_bind"/>
    <property type="match status" value="1"/>
</dbReference>
<dbReference type="InterPro" id="IPR029026">
    <property type="entry name" value="tRNA_m1G_MTases_N"/>
</dbReference>
<dbReference type="STRING" id="1276258.SAPIS_v1c07610"/>
<dbReference type="Proteomes" id="UP000018550">
    <property type="component" value="Chromosome"/>
</dbReference>
<dbReference type="InterPro" id="IPR051259">
    <property type="entry name" value="rRNA_Methyltransferase"/>
</dbReference>
<evidence type="ECO:0000256" key="1">
    <source>
        <dbReference type="ARBA" id="ARBA00007228"/>
    </source>
</evidence>
<dbReference type="PANTHER" id="PTHR43191:SF2">
    <property type="entry name" value="RRNA METHYLTRANSFERASE 3, MITOCHONDRIAL"/>
    <property type="match status" value="1"/>
</dbReference>
<dbReference type="InterPro" id="IPR013123">
    <property type="entry name" value="SpoU_subst-bd"/>
</dbReference>
<evidence type="ECO:0000313" key="6">
    <source>
        <dbReference type="Proteomes" id="UP000018550"/>
    </source>
</evidence>
<evidence type="ECO:0000259" key="4">
    <source>
        <dbReference type="SMART" id="SM00967"/>
    </source>
</evidence>
<dbReference type="InterPro" id="IPR001537">
    <property type="entry name" value="SpoU_MeTrfase"/>
</dbReference>
<dbReference type="eggNOG" id="COG0566">
    <property type="taxonomic scope" value="Bacteria"/>
</dbReference>
<feature type="domain" description="RNA 2-O ribose methyltransferase substrate binding" evidence="4">
    <location>
        <begin position="34"/>
        <end position="98"/>
    </location>
</feature>
<dbReference type="Gene3D" id="3.30.1330.30">
    <property type="match status" value="1"/>
</dbReference>
<dbReference type="InterPro" id="IPR029064">
    <property type="entry name" value="Ribosomal_eL30-like_sf"/>
</dbReference>
<dbReference type="GO" id="GO:0003723">
    <property type="term" value="F:RNA binding"/>
    <property type="evidence" value="ECO:0007669"/>
    <property type="project" value="InterPro"/>
</dbReference>
<protein>
    <submittedName>
        <fullName evidence="5">RNA methyltransferase, TrmH family</fullName>
    </submittedName>
</protein>
<name>V5RKH7_SPIAP</name>
<dbReference type="KEGG" id="sapi:SAPIS_v1c07610"/>